<feature type="region of interest" description="Disordered" evidence="1">
    <location>
        <begin position="847"/>
        <end position="878"/>
    </location>
</feature>
<dbReference type="GO" id="GO:0036064">
    <property type="term" value="C:ciliary basal body"/>
    <property type="evidence" value="ECO:0007669"/>
    <property type="project" value="TreeGrafter"/>
</dbReference>
<proteinExistence type="predicted"/>
<dbReference type="PANTHER" id="PTHR44499:SF1">
    <property type="entry name" value="JOUBERIN"/>
    <property type="match status" value="1"/>
</dbReference>
<gene>
    <name evidence="2" type="ORF">HERILL_LOCUS4155</name>
</gene>
<dbReference type="InterPro" id="IPR052803">
    <property type="entry name" value="Cilium-Associated_Jouberin"/>
</dbReference>
<sequence>MYSKIQESRSFSHSDESESSNKQEDSDSGTDTDTTSEYEMEGNCSVSLIKEPNSTQAPFKRFNPEVCKCVLAYATATLLSFIFAASHVSDSPTSPSATQSERHDNGNSTAQKGKTQISKANFTSKLSTATALEQDIVTSSGTKHRTGKGKKIRSYDSSAFTYETIIGIHLYKTSALKFKKYIRAPRVKVSIYDTKTRLLARKSDVNRNVIINMEPDHVDYILPIMSNEGKLSEDGSFSFEFDENLIINDDIRRIKDENIVILFELVDTVVTNFKTRWKIRNSDGWHYICWGFFKLNLSHDGHINKRRTLQLYKYRKSKRSASILEHWADNNRKKYPGTLEVAIKEVKYQQEEVELSRPHTALQKDKHISEVSKQQQKSSLEYDEKNFIIASTSSNSGNVGALRIHAEKLLPLIKFRKFFRWRTKFVCPTQEIIRKQLARKCSVCRFNEDGGLLAYAEEVGDEAATADIIIAQVSNLVQQYVLKGHTGTVHCLRWVSSVSTTGKQQVGKQVLLSASEDHTCILWYLAAEGNYSLEVLPHAGPIYSADFLHTFEDSNKNDDSRGSITIATGGRNAVLHIWRIDTITRPAPKKSETSTKLRRGQCLRRCRQVHLEAEISKHGTHIVGIAASQEFHRIFTGEVSGVVLEWSREAVRNEDADNVSWINSRSFRISDGLQSLQIVEKIHQSGSVLYASTISPVTTNSTDKVATLHKIDTRTGNHSEISTHTLPTKVIKSTTFSFVVLDCSSTEAGVALLTSDTNKITCINLKSDTVMETVEVNLSRLPTPSKLKNRSPQTGCIKAIDVTFSSAGDSGKSVLAIALSSCKQVQGNYIFLYGPDPCKHNGKMAESTKALQRSRRLEHGLSMSSSRHSGSTSSASSDCKNVSRLTSFFNEVLDKCDRIIRYGSSNTSGYKLATPDEGNSAIDIDGNGDVDSDKTSIKSDKTFTIDNISVNSGSSDRAFGNTFSIEAKRKDVNDTSDANDNTFIVQKPINSDGKKSGVDDTDVSEDMESLS</sequence>
<feature type="compositionally biased region" description="Low complexity" evidence="1">
    <location>
        <begin position="862"/>
        <end position="877"/>
    </location>
</feature>
<dbReference type="SUPFAM" id="SSF50978">
    <property type="entry name" value="WD40 repeat-like"/>
    <property type="match status" value="1"/>
</dbReference>
<reference evidence="2 3" key="1">
    <citation type="submission" date="2020-11" db="EMBL/GenBank/DDBJ databases">
        <authorList>
            <person name="Wallbank WR R."/>
            <person name="Pardo Diaz C."/>
            <person name="Kozak K."/>
            <person name="Martin S."/>
            <person name="Jiggins C."/>
            <person name="Moest M."/>
            <person name="Warren A I."/>
            <person name="Generalovic N T."/>
            <person name="Byers J.R.P. K."/>
            <person name="Montejo-Kovacevich G."/>
            <person name="Yen C E."/>
        </authorList>
    </citation>
    <scope>NUCLEOTIDE SEQUENCE [LARGE SCALE GENOMIC DNA]</scope>
</reference>
<feature type="compositionally biased region" description="Basic and acidic residues" evidence="1">
    <location>
        <begin position="1"/>
        <end position="25"/>
    </location>
</feature>
<dbReference type="Gene3D" id="2.130.10.10">
    <property type="entry name" value="YVTN repeat-like/Quinoprotein amine dehydrogenase"/>
    <property type="match status" value="1"/>
</dbReference>
<evidence type="ECO:0000313" key="2">
    <source>
        <dbReference type="EMBL" id="CAD7081029.1"/>
    </source>
</evidence>
<dbReference type="InParanoid" id="A0A7R8YSV4"/>
<dbReference type="InterPro" id="IPR001680">
    <property type="entry name" value="WD40_rpt"/>
</dbReference>
<dbReference type="Proteomes" id="UP000594454">
    <property type="component" value="Chromosome 2"/>
</dbReference>
<dbReference type="SMART" id="SM00320">
    <property type="entry name" value="WD40"/>
    <property type="match status" value="3"/>
</dbReference>
<dbReference type="OrthoDB" id="2096344at2759"/>
<feature type="compositionally biased region" description="Acidic residues" evidence="1">
    <location>
        <begin position="26"/>
        <end position="40"/>
    </location>
</feature>
<protein>
    <submittedName>
        <fullName evidence="2">Uncharacterized protein</fullName>
    </submittedName>
</protein>
<evidence type="ECO:0000256" key="1">
    <source>
        <dbReference type="SAM" id="MobiDB-lite"/>
    </source>
</evidence>
<feature type="compositionally biased region" description="Polar residues" evidence="1">
    <location>
        <begin position="106"/>
        <end position="116"/>
    </location>
</feature>
<dbReference type="InterPro" id="IPR036322">
    <property type="entry name" value="WD40_repeat_dom_sf"/>
</dbReference>
<feature type="region of interest" description="Disordered" evidence="1">
    <location>
        <begin position="1"/>
        <end position="41"/>
    </location>
</feature>
<dbReference type="InterPro" id="IPR015943">
    <property type="entry name" value="WD40/YVTN_repeat-like_dom_sf"/>
</dbReference>
<dbReference type="EMBL" id="LR899010">
    <property type="protein sequence ID" value="CAD7081029.1"/>
    <property type="molecule type" value="Genomic_DNA"/>
</dbReference>
<dbReference type="AlphaFoldDB" id="A0A7R8YSV4"/>
<accession>A0A7R8YSV4</accession>
<keyword evidence="3" id="KW-1185">Reference proteome</keyword>
<feature type="compositionally biased region" description="Acidic residues" evidence="1">
    <location>
        <begin position="999"/>
        <end position="1011"/>
    </location>
</feature>
<name>A0A7R8YSV4_HERIL</name>
<dbReference type="PANTHER" id="PTHR44499">
    <property type="entry name" value="JOUBERIN"/>
    <property type="match status" value="1"/>
</dbReference>
<feature type="compositionally biased region" description="Polar residues" evidence="1">
    <location>
        <begin position="975"/>
        <end position="984"/>
    </location>
</feature>
<organism evidence="2 3">
    <name type="scientific">Hermetia illucens</name>
    <name type="common">Black soldier fly</name>
    <dbReference type="NCBI Taxonomy" id="343691"/>
    <lineage>
        <taxon>Eukaryota</taxon>
        <taxon>Metazoa</taxon>
        <taxon>Ecdysozoa</taxon>
        <taxon>Arthropoda</taxon>
        <taxon>Hexapoda</taxon>
        <taxon>Insecta</taxon>
        <taxon>Pterygota</taxon>
        <taxon>Neoptera</taxon>
        <taxon>Endopterygota</taxon>
        <taxon>Diptera</taxon>
        <taxon>Brachycera</taxon>
        <taxon>Stratiomyomorpha</taxon>
        <taxon>Stratiomyidae</taxon>
        <taxon>Hermetiinae</taxon>
        <taxon>Hermetia</taxon>
    </lineage>
</organism>
<evidence type="ECO:0000313" key="3">
    <source>
        <dbReference type="Proteomes" id="UP000594454"/>
    </source>
</evidence>
<feature type="region of interest" description="Disordered" evidence="1">
    <location>
        <begin position="91"/>
        <end position="116"/>
    </location>
</feature>
<dbReference type="GO" id="GO:0044458">
    <property type="term" value="P:motile cilium assembly"/>
    <property type="evidence" value="ECO:0007669"/>
    <property type="project" value="TreeGrafter"/>
</dbReference>
<feature type="region of interest" description="Disordered" evidence="1">
    <location>
        <begin position="974"/>
        <end position="1011"/>
    </location>
</feature>